<dbReference type="AlphaFoldDB" id="A0A0E9RQN8"/>
<accession>A0A0E9RQN8</accession>
<protein>
    <submittedName>
        <fullName evidence="2">Uncharacterized protein</fullName>
    </submittedName>
</protein>
<proteinExistence type="predicted"/>
<feature type="compositionally biased region" description="Basic and acidic residues" evidence="1">
    <location>
        <begin position="17"/>
        <end position="26"/>
    </location>
</feature>
<evidence type="ECO:0000256" key="1">
    <source>
        <dbReference type="SAM" id="MobiDB-lite"/>
    </source>
</evidence>
<name>A0A0E9RQN8_ANGAN</name>
<dbReference type="EMBL" id="GBXM01077914">
    <property type="protein sequence ID" value="JAH30663.1"/>
    <property type="molecule type" value="Transcribed_RNA"/>
</dbReference>
<reference evidence="2" key="2">
    <citation type="journal article" date="2015" name="Fish Shellfish Immunol.">
        <title>Early steps in the European eel (Anguilla anguilla)-Vibrio vulnificus interaction in the gills: Role of the RtxA13 toxin.</title>
        <authorList>
            <person name="Callol A."/>
            <person name="Pajuelo D."/>
            <person name="Ebbesson L."/>
            <person name="Teles M."/>
            <person name="MacKenzie S."/>
            <person name="Amaro C."/>
        </authorList>
    </citation>
    <scope>NUCLEOTIDE SEQUENCE</scope>
</reference>
<evidence type="ECO:0000313" key="2">
    <source>
        <dbReference type="EMBL" id="JAH30663.1"/>
    </source>
</evidence>
<sequence>MQGCRAVARTDSTSSGGKEKKPNDGN</sequence>
<organism evidence="2">
    <name type="scientific">Anguilla anguilla</name>
    <name type="common">European freshwater eel</name>
    <name type="synonym">Muraena anguilla</name>
    <dbReference type="NCBI Taxonomy" id="7936"/>
    <lineage>
        <taxon>Eukaryota</taxon>
        <taxon>Metazoa</taxon>
        <taxon>Chordata</taxon>
        <taxon>Craniata</taxon>
        <taxon>Vertebrata</taxon>
        <taxon>Euteleostomi</taxon>
        <taxon>Actinopterygii</taxon>
        <taxon>Neopterygii</taxon>
        <taxon>Teleostei</taxon>
        <taxon>Anguilliformes</taxon>
        <taxon>Anguillidae</taxon>
        <taxon>Anguilla</taxon>
    </lineage>
</organism>
<reference evidence="2" key="1">
    <citation type="submission" date="2014-11" db="EMBL/GenBank/DDBJ databases">
        <authorList>
            <person name="Amaro Gonzalez C."/>
        </authorList>
    </citation>
    <scope>NUCLEOTIDE SEQUENCE</scope>
</reference>
<feature type="region of interest" description="Disordered" evidence="1">
    <location>
        <begin position="1"/>
        <end position="26"/>
    </location>
</feature>